<comment type="similarity">
    <text evidence="1">Belongs to the PPR family. P subfamily.</text>
</comment>
<feature type="repeat" description="PPR" evidence="4">
    <location>
        <begin position="123"/>
        <end position="153"/>
    </location>
</feature>
<reference evidence="5 6" key="1">
    <citation type="submission" date="2017-09" db="EMBL/GenBank/DDBJ databases">
        <authorList>
            <consortium name="International Durum Wheat Genome Sequencing Consortium (IDWGSC)"/>
            <person name="Milanesi L."/>
        </authorList>
    </citation>
    <scope>NUCLEOTIDE SEQUENCE [LARGE SCALE GENOMIC DNA]</scope>
    <source>
        <strain evidence="6">cv. Svevo</strain>
    </source>
</reference>
<dbReference type="EMBL" id="LT934112">
    <property type="protein sequence ID" value="VAH13464.1"/>
    <property type="molecule type" value="Genomic_DNA"/>
</dbReference>
<sequence>MAPPAAAPPPAMSALPTFASSHPYPSLTTPKTAALKPRLNLAYAGAAAAPNAVPHRSAAASNDRLRGLVRRGDLEEALRLVESMAGIEPSAAAAGPCAALIKKLCASGRTAEARRVLAACEPDVMAYNAMVAGYCVTGQLDNARRLVAAMPMEPDAYTYNTLIRGLCGRGRTDNALAVLDDMLRRGCVPDVVTYTILLEATCKRSGYKQAMKLLDEMRDKGCAPDIITYNTLLTPTSSHTTLFLPRCVAAGKLMPLLSCFIN</sequence>
<dbReference type="Pfam" id="PF12854">
    <property type="entry name" value="PPR_1"/>
    <property type="match status" value="1"/>
</dbReference>
<dbReference type="InterPro" id="IPR011990">
    <property type="entry name" value="TPR-like_helical_dom_sf"/>
</dbReference>
<dbReference type="Gene3D" id="1.25.40.10">
    <property type="entry name" value="Tetratricopeptide repeat domain"/>
    <property type="match status" value="3"/>
</dbReference>
<gene>
    <name evidence="5" type="ORF">TRITD_1Bv1G022260</name>
</gene>
<accession>A0A9R0V2G6</accession>
<dbReference type="AlphaFoldDB" id="A0A9R0V2G6"/>
<evidence type="ECO:0008006" key="7">
    <source>
        <dbReference type="Google" id="ProtNLM"/>
    </source>
</evidence>
<feature type="repeat" description="PPR" evidence="4">
    <location>
        <begin position="190"/>
        <end position="224"/>
    </location>
</feature>
<keyword evidence="6" id="KW-1185">Reference proteome</keyword>
<dbReference type="InterPro" id="IPR002885">
    <property type="entry name" value="PPR_rpt"/>
</dbReference>
<dbReference type="Proteomes" id="UP000324705">
    <property type="component" value="Chromosome 1B"/>
</dbReference>
<evidence type="ECO:0000256" key="3">
    <source>
        <dbReference type="ARBA" id="ARBA00022946"/>
    </source>
</evidence>
<protein>
    <recommendedName>
        <fullName evidence="7">Pentatricopeptide repeat-containing protein</fullName>
    </recommendedName>
</protein>
<feature type="repeat" description="PPR" evidence="4">
    <location>
        <begin position="155"/>
        <end position="189"/>
    </location>
</feature>
<dbReference type="NCBIfam" id="TIGR00756">
    <property type="entry name" value="PPR"/>
    <property type="match status" value="2"/>
</dbReference>
<evidence type="ECO:0000313" key="5">
    <source>
        <dbReference type="EMBL" id="VAH13464.1"/>
    </source>
</evidence>
<evidence type="ECO:0000256" key="4">
    <source>
        <dbReference type="PROSITE-ProRule" id="PRU00708"/>
    </source>
</evidence>
<keyword evidence="3" id="KW-0809">Transit peptide</keyword>
<dbReference type="Pfam" id="PF13041">
    <property type="entry name" value="PPR_2"/>
    <property type="match status" value="1"/>
</dbReference>
<name>A0A9R0V2G6_TRITD</name>
<evidence type="ECO:0000256" key="2">
    <source>
        <dbReference type="ARBA" id="ARBA00022737"/>
    </source>
</evidence>
<dbReference type="PROSITE" id="PS51375">
    <property type="entry name" value="PPR"/>
    <property type="match status" value="3"/>
</dbReference>
<organism evidence="5 6">
    <name type="scientific">Triticum turgidum subsp. durum</name>
    <name type="common">Durum wheat</name>
    <name type="synonym">Triticum durum</name>
    <dbReference type="NCBI Taxonomy" id="4567"/>
    <lineage>
        <taxon>Eukaryota</taxon>
        <taxon>Viridiplantae</taxon>
        <taxon>Streptophyta</taxon>
        <taxon>Embryophyta</taxon>
        <taxon>Tracheophyta</taxon>
        <taxon>Spermatophyta</taxon>
        <taxon>Magnoliopsida</taxon>
        <taxon>Liliopsida</taxon>
        <taxon>Poales</taxon>
        <taxon>Poaceae</taxon>
        <taxon>BOP clade</taxon>
        <taxon>Pooideae</taxon>
        <taxon>Triticodae</taxon>
        <taxon>Triticeae</taxon>
        <taxon>Triticinae</taxon>
        <taxon>Triticum</taxon>
    </lineage>
</organism>
<dbReference type="Pfam" id="PF01535">
    <property type="entry name" value="PPR"/>
    <property type="match status" value="1"/>
</dbReference>
<dbReference type="Gramene" id="TRITD1Bv1G022260.1">
    <property type="protein sequence ID" value="TRITD1Bv1G022260.1"/>
    <property type="gene ID" value="TRITD1Bv1G022260"/>
</dbReference>
<evidence type="ECO:0000313" key="6">
    <source>
        <dbReference type="Proteomes" id="UP000324705"/>
    </source>
</evidence>
<proteinExistence type="inferred from homology"/>
<evidence type="ECO:0000256" key="1">
    <source>
        <dbReference type="ARBA" id="ARBA00007626"/>
    </source>
</evidence>
<keyword evidence="2" id="KW-0677">Repeat</keyword>
<dbReference type="PANTHER" id="PTHR47941">
    <property type="entry name" value="PENTATRICOPEPTIDE REPEAT-CONTAINING PROTEIN 3, MITOCHONDRIAL"/>
    <property type="match status" value="1"/>
</dbReference>